<gene>
    <name evidence="2" type="ORF">A2942_03470</name>
</gene>
<dbReference type="Pfam" id="PF01809">
    <property type="entry name" value="YidD"/>
    <property type="match status" value="1"/>
</dbReference>
<dbReference type="NCBIfam" id="TIGR00278">
    <property type="entry name" value="membrane protein insertion efficiency factor YidD"/>
    <property type="match status" value="1"/>
</dbReference>
<evidence type="ECO:0000313" key="2">
    <source>
        <dbReference type="EMBL" id="OGZ12802.1"/>
    </source>
</evidence>
<dbReference type="STRING" id="1798665.A2942_03470"/>
<comment type="caution">
    <text evidence="2">The sequence shown here is derived from an EMBL/GenBank/DDBJ whole genome shotgun (WGS) entry which is preliminary data.</text>
</comment>
<dbReference type="PANTHER" id="PTHR33383">
    <property type="entry name" value="MEMBRANE PROTEIN INSERTION EFFICIENCY FACTOR-RELATED"/>
    <property type="match status" value="1"/>
</dbReference>
<dbReference type="InterPro" id="IPR002696">
    <property type="entry name" value="Membr_insert_effic_factor_YidD"/>
</dbReference>
<organism evidence="2 3">
    <name type="scientific">Candidatus Lloydbacteria bacterium RIFCSPLOWO2_01_FULL_50_20</name>
    <dbReference type="NCBI Taxonomy" id="1798665"/>
    <lineage>
        <taxon>Bacteria</taxon>
        <taxon>Candidatus Lloydiibacteriota</taxon>
    </lineage>
</organism>
<evidence type="ECO:0000256" key="1">
    <source>
        <dbReference type="HAMAP-Rule" id="MF_00386"/>
    </source>
</evidence>
<evidence type="ECO:0000313" key="3">
    <source>
        <dbReference type="Proteomes" id="UP000178534"/>
    </source>
</evidence>
<dbReference type="SMART" id="SM01234">
    <property type="entry name" value="Haemolytic"/>
    <property type="match status" value="1"/>
</dbReference>
<dbReference type="HAMAP" id="MF_00386">
    <property type="entry name" value="UPF0161_YidD"/>
    <property type="match status" value="1"/>
</dbReference>
<comment type="subcellular location">
    <subcellularLocation>
        <location evidence="1">Cell membrane</location>
        <topology evidence="1">Peripheral membrane protein</topology>
        <orientation evidence="1">Cytoplasmic side</orientation>
    </subcellularLocation>
</comment>
<proteinExistence type="inferred from homology"/>
<keyword evidence="1" id="KW-1003">Cell membrane</keyword>
<comment type="function">
    <text evidence="1">Could be involved in insertion of integral membrane proteins into the membrane.</text>
</comment>
<dbReference type="PANTHER" id="PTHR33383:SF1">
    <property type="entry name" value="MEMBRANE PROTEIN INSERTION EFFICIENCY FACTOR-RELATED"/>
    <property type="match status" value="1"/>
</dbReference>
<reference evidence="2 3" key="1">
    <citation type="journal article" date="2016" name="Nat. Commun.">
        <title>Thousands of microbial genomes shed light on interconnected biogeochemical processes in an aquifer system.</title>
        <authorList>
            <person name="Anantharaman K."/>
            <person name="Brown C.T."/>
            <person name="Hug L.A."/>
            <person name="Sharon I."/>
            <person name="Castelle C.J."/>
            <person name="Probst A.J."/>
            <person name="Thomas B.C."/>
            <person name="Singh A."/>
            <person name="Wilkins M.J."/>
            <person name="Karaoz U."/>
            <person name="Brodie E.L."/>
            <person name="Williams K.H."/>
            <person name="Hubbard S.S."/>
            <person name="Banfield J.F."/>
        </authorList>
    </citation>
    <scope>NUCLEOTIDE SEQUENCE [LARGE SCALE GENOMIC DNA]</scope>
</reference>
<name>A0A1G2DHA1_9BACT</name>
<keyword evidence="1" id="KW-0472">Membrane</keyword>
<dbReference type="GO" id="GO:0005886">
    <property type="term" value="C:plasma membrane"/>
    <property type="evidence" value="ECO:0007669"/>
    <property type="project" value="UniProtKB-SubCell"/>
</dbReference>
<dbReference type="Proteomes" id="UP000178534">
    <property type="component" value="Unassembled WGS sequence"/>
</dbReference>
<sequence length="77" mass="9012">MKNILISVVVFYQRIFSPDKGILRQLYPFRGACVMYPSCSEYMLLAVKKYGLFKGFFLGIYRIGRCHPFQKKLIDPP</sequence>
<dbReference type="AlphaFoldDB" id="A0A1G2DHA1"/>
<dbReference type="EMBL" id="MHLP01000018">
    <property type="protein sequence ID" value="OGZ12802.1"/>
    <property type="molecule type" value="Genomic_DNA"/>
</dbReference>
<comment type="similarity">
    <text evidence="1">Belongs to the UPF0161 family.</text>
</comment>
<accession>A0A1G2DHA1</accession>
<protein>
    <recommendedName>
        <fullName evidence="1">Putative membrane protein insertion efficiency factor</fullName>
    </recommendedName>
</protein>